<evidence type="ECO:0000313" key="2">
    <source>
        <dbReference type="Proteomes" id="UP001057452"/>
    </source>
</evidence>
<comment type="caution">
    <text evidence="1">The sequence shown here is derived from an EMBL/GenBank/DDBJ whole genome shotgun (WGS) entry which is preliminary data.</text>
</comment>
<sequence length="83" mass="9350">GVVWWGYRSSEGPHITRGLRWLTVINDQKSGPSHTPLNTVDPNRSVETLHLHEGGREKLIVMSIISCSCHGLCESPLRPTDFW</sequence>
<reference evidence="1" key="1">
    <citation type="submission" date="2022-05" db="EMBL/GenBank/DDBJ databases">
        <title>Chromosome-level genome of Chaenocephalus aceratus.</title>
        <authorList>
            <person name="Park H."/>
        </authorList>
    </citation>
    <scope>NUCLEOTIDE SEQUENCE</scope>
    <source>
        <strain evidence="1">KU_202001</strain>
    </source>
</reference>
<dbReference type="EMBL" id="CM043806">
    <property type="protein sequence ID" value="KAI4813118.1"/>
    <property type="molecule type" value="Genomic_DNA"/>
</dbReference>
<evidence type="ECO:0000313" key="1">
    <source>
        <dbReference type="EMBL" id="KAI4813118.1"/>
    </source>
</evidence>
<proteinExistence type="predicted"/>
<dbReference type="Proteomes" id="UP001057452">
    <property type="component" value="Chromosome 22"/>
</dbReference>
<accession>A0ACB9WJK5</accession>
<keyword evidence="2" id="KW-1185">Reference proteome</keyword>
<protein>
    <submittedName>
        <fullName evidence="1">Uncharacterized protein</fullName>
    </submittedName>
</protein>
<organism evidence="1 2">
    <name type="scientific">Chaenocephalus aceratus</name>
    <name type="common">Blackfin icefish</name>
    <name type="synonym">Chaenichthys aceratus</name>
    <dbReference type="NCBI Taxonomy" id="36190"/>
    <lineage>
        <taxon>Eukaryota</taxon>
        <taxon>Metazoa</taxon>
        <taxon>Chordata</taxon>
        <taxon>Craniata</taxon>
        <taxon>Vertebrata</taxon>
        <taxon>Euteleostomi</taxon>
        <taxon>Actinopterygii</taxon>
        <taxon>Neopterygii</taxon>
        <taxon>Teleostei</taxon>
        <taxon>Neoteleostei</taxon>
        <taxon>Acanthomorphata</taxon>
        <taxon>Eupercaria</taxon>
        <taxon>Perciformes</taxon>
        <taxon>Notothenioidei</taxon>
        <taxon>Channichthyidae</taxon>
        <taxon>Chaenocephalus</taxon>
    </lineage>
</organism>
<feature type="non-terminal residue" evidence="1">
    <location>
        <position position="83"/>
    </location>
</feature>
<feature type="non-terminal residue" evidence="1">
    <location>
        <position position="1"/>
    </location>
</feature>
<gene>
    <name evidence="1" type="ORF">KUCAC02_024466</name>
</gene>
<name>A0ACB9WJK5_CHAAC</name>